<dbReference type="AlphaFoldDB" id="A0AB39VV79"/>
<proteinExistence type="predicted"/>
<dbReference type="RefSeq" id="WP_037377950.1">
    <property type="nucleotide sequence ID" value="NZ_CP165628.1"/>
</dbReference>
<reference evidence="1" key="1">
    <citation type="submission" date="2024-07" db="EMBL/GenBank/DDBJ databases">
        <authorList>
            <person name="Biller S.J."/>
        </authorList>
    </citation>
    <scope>NUCLEOTIDE SEQUENCE</scope>
    <source>
        <strain evidence="1">WC2420</strain>
    </source>
</reference>
<protein>
    <submittedName>
        <fullName evidence="1">Uncharacterized protein</fullName>
    </submittedName>
</protein>
<evidence type="ECO:0000313" key="1">
    <source>
        <dbReference type="EMBL" id="XDU74533.1"/>
    </source>
</evidence>
<organism evidence="1">
    <name type="scientific">Rouxiella sp. WC2420</name>
    <dbReference type="NCBI Taxonomy" id="3234145"/>
    <lineage>
        <taxon>Bacteria</taxon>
        <taxon>Pseudomonadati</taxon>
        <taxon>Pseudomonadota</taxon>
        <taxon>Gammaproteobacteria</taxon>
        <taxon>Enterobacterales</taxon>
        <taxon>Yersiniaceae</taxon>
        <taxon>Rouxiella</taxon>
    </lineage>
</organism>
<accession>A0AB39VV79</accession>
<dbReference type="EMBL" id="CP165628">
    <property type="protein sequence ID" value="XDU74533.1"/>
    <property type="molecule type" value="Genomic_DNA"/>
</dbReference>
<name>A0AB39VV79_9GAMM</name>
<gene>
    <name evidence="1" type="ORF">AB3G37_10825</name>
</gene>
<sequence length="59" mass="6119">MKVLDTMEVEQVVGAGGFLTDTLGTVIGAVSNVVSPLVGQTVQSLDNDVDGLLKLLITF</sequence>